<evidence type="ECO:0000313" key="3">
    <source>
        <dbReference type="Proteomes" id="UP000197138"/>
    </source>
</evidence>
<reference evidence="3" key="1">
    <citation type="journal article" date="2017" name="Plant J.">
        <title>The pomegranate (Punica granatum L.) genome and the genomics of punicalagin biosynthesis.</title>
        <authorList>
            <person name="Qin G."/>
            <person name="Xu C."/>
            <person name="Ming R."/>
            <person name="Tang H."/>
            <person name="Guyot R."/>
            <person name="Kramer E.M."/>
            <person name="Hu Y."/>
            <person name="Yi X."/>
            <person name="Qi Y."/>
            <person name="Xu X."/>
            <person name="Gao Z."/>
            <person name="Pan H."/>
            <person name="Jian J."/>
            <person name="Tian Y."/>
            <person name="Yue Z."/>
            <person name="Xu Y."/>
        </authorList>
    </citation>
    <scope>NUCLEOTIDE SEQUENCE [LARGE SCALE GENOMIC DNA]</scope>
    <source>
        <strain evidence="3">cv. Dabenzi</strain>
    </source>
</reference>
<comment type="caution">
    <text evidence="1">The sequence shown here is derived from an EMBL/GenBank/DDBJ whole genome shotgun (WGS) entry which is preliminary data.</text>
</comment>
<dbReference type="GeneID" id="116198976"/>
<proteinExistence type="predicted"/>
<evidence type="ECO:0000313" key="2">
    <source>
        <dbReference type="EMBL" id="PKI62521.1"/>
    </source>
</evidence>
<organism evidence="1 3">
    <name type="scientific">Punica granatum</name>
    <name type="common">Pomegranate</name>
    <dbReference type="NCBI Taxonomy" id="22663"/>
    <lineage>
        <taxon>Eukaryota</taxon>
        <taxon>Viridiplantae</taxon>
        <taxon>Streptophyta</taxon>
        <taxon>Embryophyta</taxon>
        <taxon>Tracheophyta</taxon>
        <taxon>Spermatophyta</taxon>
        <taxon>Magnoliopsida</taxon>
        <taxon>eudicotyledons</taxon>
        <taxon>Gunneridae</taxon>
        <taxon>Pentapetalae</taxon>
        <taxon>rosids</taxon>
        <taxon>malvids</taxon>
        <taxon>Myrtales</taxon>
        <taxon>Lythraceae</taxon>
        <taxon>Punica</taxon>
    </lineage>
</organism>
<sequence>MAKEAHEIEWSRAQEIVLSVDLVKAAKQQLRFLAVVDSIHCLHDGPALHHAIYRYEHCWLPLLAKHMESPVNTEPLVVPLDCEWIWHCHRLNPVQYKIDCEEIYGRILDNKNVLSTTEGTCTGETQKLWNHMYPTEPYHFEQNCHPLRTANSPNMWPHTSIKYDLVAAVKRQSPFFRKVSKSVFNNDHYLGEGVARYKAFLHLVKRNEERSVPTYDIDLMWHSHQLNPLSYCEDLTAIFGGILDHNDHISDNPVNNKHKIGLAQTTKLWEDTYGQKYLIAGALLKDDDLAARCSCYCIIGIKRCDSECSQAVTLCAK</sequence>
<dbReference type="EMBL" id="MTKT01000666">
    <property type="protein sequence ID" value="OWM89413.1"/>
    <property type="molecule type" value="Genomic_DNA"/>
</dbReference>
<keyword evidence="4" id="KW-1185">Reference proteome</keyword>
<dbReference type="Proteomes" id="UP000233551">
    <property type="component" value="Unassembled WGS sequence"/>
</dbReference>
<dbReference type="InterPro" id="IPR009836">
    <property type="entry name" value="GRDP-like"/>
</dbReference>
<protein>
    <submittedName>
        <fullName evidence="1">Uncharacterized protein</fullName>
    </submittedName>
</protein>
<gene>
    <name evidence="1" type="ORF">CDL15_Pgr024161</name>
    <name evidence="2" type="ORF">CRG98_017145</name>
</gene>
<evidence type="ECO:0000313" key="4">
    <source>
        <dbReference type="Proteomes" id="UP000233551"/>
    </source>
</evidence>
<dbReference type="PANTHER" id="PTHR34365">
    <property type="entry name" value="ENOLASE (DUF1399)"/>
    <property type="match status" value="1"/>
</dbReference>
<dbReference type="Pfam" id="PF07173">
    <property type="entry name" value="GRDP-like"/>
    <property type="match status" value="1"/>
</dbReference>
<reference evidence="1" key="2">
    <citation type="submission" date="2017-06" db="EMBL/GenBank/DDBJ databases">
        <title>The pomegranate genome and the genomics of punicalagin biosynthesis.</title>
        <authorList>
            <person name="Xu C."/>
        </authorList>
    </citation>
    <scope>NUCLEOTIDE SEQUENCE [LARGE SCALE GENOMIC DNA]</scope>
    <source>
        <tissue evidence="1">Fresh leaf</tissue>
    </source>
</reference>
<accession>A0A218XWQ9</accession>
<dbReference type="PANTHER" id="PTHR34365:SF7">
    <property type="entry name" value="GLYCINE-RICH DOMAIN-CONTAINING PROTEIN 1"/>
    <property type="match status" value="1"/>
</dbReference>
<dbReference type="AlphaFoldDB" id="A0A218XWQ9"/>
<dbReference type="EMBL" id="PGOL01000968">
    <property type="protein sequence ID" value="PKI62521.1"/>
    <property type="molecule type" value="Genomic_DNA"/>
</dbReference>
<dbReference type="Proteomes" id="UP000197138">
    <property type="component" value="Unassembled WGS sequence"/>
</dbReference>
<dbReference type="STRING" id="22663.A0A218XWQ9"/>
<evidence type="ECO:0000313" key="1">
    <source>
        <dbReference type="EMBL" id="OWM89413.1"/>
    </source>
</evidence>
<name>A0A218XWQ9_PUNGR</name>
<reference evidence="2 4" key="3">
    <citation type="submission" date="2017-11" db="EMBL/GenBank/DDBJ databases">
        <title>De-novo sequencing of pomegranate (Punica granatum L.) genome.</title>
        <authorList>
            <person name="Akparov Z."/>
            <person name="Amiraslanov A."/>
            <person name="Hajiyeva S."/>
            <person name="Abbasov M."/>
            <person name="Kaur K."/>
            <person name="Hamwieh A."/>
            <person name="Solovyev V."/>
            <person name="Salamov A."/>
            <person name="Braich B."/>
            <person name="Kosarev P."/>
            <person name="Mahmoud A."/>
            <person name="Hajiyev E."/>
            <person name="Babayeva S."/>
            <person name="Izzatullayeva V."/>
            <person name="Mammadov A."/>
            <person name="Mammadov A."/>
            <person name="Sharifova S."/>
            <person name="Ojaghi J."/>
            <person name="Eynullazada K."/>
            <person name="Bayramov B."/>
            <person name="Abdulazimova A."/>
            <person name="Shahmuradov I."/>
        </authorList>
    </citation>
    <scope>NUCLEOTIDE SEQUENCE [LARGE SCALE GENOMIC DNA]</scope>
    <source>
        <strain evidence="2">AG2017</strain>
        <strain evidence="4">cv. AG2017</strain>
        <tissue evidence="2">Leaf</tissue>
    </source>
</reference>